<evidence type="ECO:0000313" key="8">
    <source>
        <dbReference type="Proteomes" id="UP000435112"/>
    </source>
</evidence>
<dbReference type="Pfam" id="PF03184">
    <property type="entry name" value="DDE_1"/>
    <property type="match status" value="1"/>
</dbReference>
<reference evidence="6 8" key="1">
    <citation type="submission" date="2018-09" db="EMBL/GenBank/DDBJ databases">
        <title>Genomic investigation of the strawberry pathogen Phytophthora fragariae indicates pathogenicity is determined by transcriptional variation in three key races.</title>
        <authorList>
            <person name="Adams T.M."/>
            <person name="Armitage A.D."/>
            <person name="Sobczyk M.K."/>
            <person name="Bates H.J."/>
            <person name="Dunwell J.M."/>
            <person name="Nellist C.F."/>
            <person name="Harrison R.J."/>
        </authorList>
    </citation>
    <scope>NUCLEOTIDE SEQUENCE [LARGE SCALE GENOMIC DNA]</scope>
    <source>
        <strain evidence="4 6">SCRP249</strain>
        <strain evidence="3 8">SCRP324</strain>
        <strain evidence="5 7">SCRP333</strain>
    </source>
</reference>
<comment type="caution">
    <text evidence="3">The sequence shown here is derived from an EMBL/GenBank/DDBJ whole genome shotgun (WGS) entry which is preliminary data.</text>
</comment>
<organism evidence="3 8">
    <name type="scientific">Phytophthora rubi</name>
    <dbReference type="NCBI Taxonomy" id="129364"/>
    <lineage>
        <taxon>Eukaryota</taxon>
        <taxon>Sar</taxon>
        <taxon>Stramenopiles</taxon>
        <taxon>Oomycota</taxon>
        <taxon>Peronosporomycetes</taxon>
        <taxon>Peronosporales</taxon>
        <taxon>Peronosporaceae</taxon>
        <taxon>Phytophthora</taxon>
    </lineage>
</organism>
<protein>
    <recommendedName>
        <fullName evidence="2">HTH CENPB-type domain-containing protein</fullName>
    </recommendedName>
</protein>
<evidence type="ECO:0000313" key="3">
    <source>
        <dbReference type="EMBL" id="KAE9036461.1"/>
    </source>
</evidence>
<dbReference type="EMBL" id="QXFT01000334">
    <property type="protein sequence ID" value="KAE9346917.1"/>
    <property type="molecule type" value="Genomic_DNA"/>
</dbReference>
<dbReference type="EMBL" id="QXFV01000320">
    <property type="protein sequence ID" value="KAE9041204.1"/>
    <property type="molecule type" value="Genomic_DNA"/>
</dbReference>
<evidence type="ECO:0000313" key="7">
    <source>
        <dbReference type="Proteomes" id="UP000434957"/>
    </source>
</evidence>
<evidence type="ECO:0000256" key="1">
    <source>
        <dbReference type="ARBA" id="ARBA00023125"/>
    </source>
</evidence>
<dbReference type="PANTHER" id="PTHR19303">
    <property type="entry name" value="TRANSPOSON"/>
    <property type="match status" value="1"/>
</dbReference>
<dbReference type="Proteomes" id="UP000435112">
    <property type="component" value="Unassembled WGS sequence"/>
</dbReference>
<dbReference type="InterPro" id="IPR004875">
    <property type="entry name" value="DDE_SF_endonuclease_dom"/>
</dbReference>
<keyword evidence="1" id="KW-0238">DNA-binding</keyword>
<proteinExistence type="predicted"/>
<name>A0A6A3N4C8_9STRA</name>
<accession>A0A6A3N4C8</accession>
<evidence type="ECO:0000313" key="6">
    <source>
        <dbReference type="Proteomes" id="UP000429607"/>
    </source>
</evidence>
<gene>
    <name evidence="4" type="ORF">PR001_g6717</name>
    <name evidence="3" type="ORF">PR002_g7071</name>
    <name evidence="5" type="ORF">PR003_g7199</name>
</gene>
<dbReference type="Proteomes" id="UP000429607">
    <property type="component" value="Unassembled WGS sequence"/>
</dbReference>
<sequence>MILASLENPAPLKLSDGWLTCFTKRHGLRFRKMYCEAGSVDNAAVLEGRLAMQDITRHYALRDVWNMNETGLRYRSAKQKGICKSDTPGLKKDKTRITIALVANADGSKKRPAFYFGRARRLHRFKGKDGEELGFYYRNNKKAWVTRALNTEWIKAFDRDMRSQGRDVLLLVNNASSHDLESGELTNITVQKLPPNTTSHLQPMDMGIISCCKGNYRERHLELACNRADETMPDAAPERKSIYYVGQLQGMTWSDGSWGDDSQETAS</sequence>
<evidence type="ECO:0000259" key="2">
    <source>
        <dbReference type="PROSITE" id="PS51253"/>
    </source>
</evidence>
<dbReference type="OrthoDB" id="123883at2759"/>
<evidence type="ECO:0000313" key="5">
    <source>
        <dbReference type="EMBL" id="KAE9346917.1"/>
    </source>
</evidence>
<dbReference type="Proteomes" id="UP000434957">
    <property type="component" value="Unassembled WGS sequence"/>
</dbReference>
<dbReference type="InterPro" id="IPR006600">
    <property type="entry name" value="HTH_CenpB_DNA-bd_dom"/>
</dbReference>
<dbReference type="PROSITE" id="PS51253">
    <property type="entry name" value="HTH_CENPB"/>
    <property type="match status" value="1"/>
</dbReference>
<feature type="domain" description="HTH CENPB-type" evidence="2">
    <location>
        <begin position="1"/>
        <end position="32"/>
    </location>
</feature>
<evidence type="ECO:0000313" key="4">
    <source>
        <dbReference type="EMBL" id="KAE9041204.1"/>
    </source>
</evidence>
<dbReference type="GO" id="GO:0003677">
    <property type="term" value="F:DNA binding"/>
    <property type="evidence" value="ECO:0007669"/>
    <property type="project" value="UniProtKB-KW"/>
</dbReference>
<dbReference type="PANTHER" id="PTHR19303:SF73">
    <property type="entry name" value="PROTEIN PDC2"/>
    <property type="match status" value="1"/>
</dbReference>
<dbReference type="InterPro" id="IPR050863">
    <property type="entry name" value="CenT-Element_Derived"/>
</dbReference>
<dbReference type="AlphaFoldDB" id="A0A6A3N4C8"/>
<dbReference type="EMBL" id="QXFU01000330">
    <property type="protein sequence ID" value="KAE9036461.1"/>
    <property type="molecule type" value="Genomic_DNA"/>
</dbReference>
<dbReference type="GO" id="GO:0005634">
    <property type="term" value="C:nucleus"/>
    <property type="evidence" value="ECO:0007669"/>
    <property type="project" value="TreeGrafter"/>
</dbReference>
<keyword evidence="7" id="KW-1185">Reference proteome</keyword>